<evidence type="ECO:0000259" key="1">
    <source>
        <dbReference type="Pfam" id="PF12867"/>
    </source>
</evidence>
<protein>
    <recommendedName>
        <fullName evidence="1">DinB-like domain-containing protein</fullName>
    </recommendedName>
</protein>
<dbReference type="InterPro" id="IPR034660">
    <property type="entry name" value="DinB/YfiT-like"/>
</dbReference>
<dbReference type="AlphaFoldDB" id="A0A3B0VFL7"/>
<dbReference type="Gene3D" id="1.20.120.450">
    <property type="entry name" value="dinb family like domain"/>
    <property type="match status" value="1"/>
</dbReference>
<dbReference type="SUPFAM" id="SSF109854">
    <property type="entry name" value="DinB/YfiT-like putative metalloenzymes"/>
    <property type="match status" value="1"/>
</dbReference>
<dbReference type="InterPro" id="IPR024775">
    <property type="entry name" value="DinB-like"/>
</dbReference>
<dbReference type="Pfam" id="PF12867">
    <property type="entry name" value="DinB_2"/>
    <property type="match status" value="1"/>
</dbReference>
<accession>A0A3B0VFL7</accession>
<organism evidence="2">
    <name type="scientific">hydrothermal vent metagenome</name>
    <dbReference type="NCBI Taxonomy" id="652676"/>
    <lineage>
        <taxon>unclassified sequences</taxon>
        <taxon>metagenomes</taxon>
        <taxon>ecological metagenomes</taxon>
    </lineage>
</organism>
<dbReference type="EMBL" id="UOEU01000066">
    <property type="protein sequence ID" value="VAW30574.1"/>
    <property type="molecule type" value="Genomic_DNA"/>
</dbReference>
<gene>
    <name evidence="2" type="ORF">MNBD_CHLOROFLEXI01-4264</name>
</gene>
<evidence type="ECO:0000313" key="2">
    <source>
        <dbReference type="EMBL" id="VAW30574.1"/>
    </source>
</evidence>
<feature type="domain" description="DinB-like" evidence="1">
    <location>
        <begin position="14"/>
        <end position="144"/>
    </location>
</feature>
<reference evidence="2" key="1">
    <citation type="submission" date="2018-06" db="EMBL/GenBank/DDBJ databases">
        <authorList>
            <person name="Zhirakovskaya E."/>
        </authorList>
    </citation>
    <scope>NUCLEOTIDE SEQUENCE</scope>
</reference>
<sequence>MSKRVVLLEALASMPKDLAFMLRRTAETAVHQRPVPEQWAIADVLTHLATIEMLYLQRLQRIVDEERPYLPYLHPETRPQPSQLPFADLLTTFNTARSETLTYLQSLKAGAWQQAAVHETIGETKLRFMVQLLVDHDTEHLNQIVQIQQQVCVKYTVSKVSRTFGSARP</sequence>
<name>A0A3B0VFL7_9ZZZZ</name>
<proteinExistence type="predicted"/>